<feature type="chain" id="PRO_5037781779" evidence="5">
    <location>
        <begin position="24"/>
        <end position="1131"/>
    </location>
</feature>
<reference evidence="7" key="2">
    <citation type="submission" date="2021-09" db="EMBL/GenBank/DDBJ databases">
        <authorList>
            <person name="Gilroy R."/>
        </authorList>
    </citation>
    <scope>NUCLEOTIDE SEQUENCE</scope>
    <source>
        <strain evidence="7">4100</strain>
    </source>
</reference>
<keyword evidence="2" id="KW-0378">Hydrolase</keyword>
<name>A0A921EAL0_9BACT</name>
<dbReference type="PANTHER" id="PTHR43447">
    <property type="entry name" value="ALPHA-AMYLASE"/>
    <property type="match status" value="1"/>
</dbReference>
<dbReference type="AlphaFoldDB" id="A0A921EAL0"/>
<dbReference type="Gene3D" id="2.60.40.1180">
    <property type="entry name" value="Golgi alpha-mannosidase II"/>
    <property type="match status" value="1"/>
</dbReference>
<organism evidence="7 8">
    <name type="scientific">Candidatus Amulumruptor caecigallinarius</name>
    <dbReference type="NCBI Taxonomy" id="2109911"/>
    <lineage>
        <taxon>Bacteria</taxon>
        <taxon>Pseudomonadati</taxon>
        <taxon>Bacteroidota</taxon>
        <taxon>Bacteroidia</taxon>
        <taxon>Bacteroidales</taxon>
        <taxon>Muribaculaceae</taxon>
        <taxon>Candidatus Amulumruptor</taxon>
    </lineage>
</organism>
<evidence type="ECO:0000256" key="2">
    <source>
        <dbReference type="ARBA" id="ARBA00022801"/>
    </source>
</evidence>
<evidence type="ECO:0000256" key="3">
    <source>
        <dbReference type="ARBA" id="ARBA00023277"/>
    </source>
</evidence>
<proteinExistence type="inferred from homology"/>
<dbReference type="EMBL" id="DYXT01000028">
    <property type="protein sequence ID" value="HJE39262.1"/>
    <property type="molecule type" value="Genomic_DNA"/>
</dbReference>
<comment type="similarity">
    <text evidence="1">Belongs to the glycosyl hydrolase 13 family.</text>
</comment>
<dbReference type="InterPro" id="IPR045963">
    <property type="entry name" value="DUF6383"/>
</dbReference>
<keyword evidence="4" id="KW-0326">Glycosidase</keyword>
<dbReference type="InterPro" id="IPR059177">
    <property type="entry name" value="GH29D-like_dom"/>
</dbReference>
<evidence type="ECO:0000259" key="6">
    <source>
        <dbReference type="SMART" id="SM00642"/>
    </source>
</evidence>
<gene>
    <name evidence="7" type="ORF">K8V47_05845</name>
</gene>
<dbReference type="InterPro" id="IPR013783">
    <property type="entry name" value="Ig-like_fold"/>
</dbReference>
<dbReference type="InterPro" id="IPR013780">
    <property type="entry name" value="Glyco_hydro_b"/>
</dbReference>
<evidence type="ECO:0000313" key="8">
    <source>
        <dbReference type="Proteomes" id="UP000711407"/>
    </source>
</evidence>
<evidence type="ECO:0000256" key="4">
    <source>
        <dbReference type="ARBA" id="ARBA00023295"/>
    </source>
</evidence>
<sequence>MLKRLLSASVLAVMMLAPGIANAADYNLPANIQDGNILHCFNWKLSDVKAELPNIAAAGFGAVQVSPLQRNVSTTEDWSTAYRPYDFKFIASSALGSADDLKSLCSEAANYGIKIVVDVVENHVDGHGAGDHTLYHDPWWNSNNRLRWNGNVDYNDRYSITHNQMGGADGYPDVNSEDSEIAARGKAYIEELKSMGVKGIRFDAAKHVALPSEGCQFWATVTSVSDMWYYGEILDNPGGGNGDALMKEYTNYMSVTDNNYGDNATKNGGVPTGHMGWGGDGSISSSKFVYWGESHDTYSNNDGFSKYIDQSVVDRAYAAVACRNGAAALYLSRPFKQNFSDIKLGVKGSTAFTGKHIAAVNKFRNAMVGKKDYFTLSGEACSITRQGGGAVIVMKGSGNVSIANGGGYCPAGTYTDLVSGGKFTVTASTISGPVGSSGIAVLMDGQGGGGGDIDPPSGSVTITGDYNLAYSGSKSMVYYWGGSTKPEWPGVAMSTATGSDGKTYKVFKVPTGTTSVIFNNGSDADKTADLTYSGSYVMDDNGATSTAVTFSGGGGGDDEPTGEHYVYYDGTFSVPQVWAWVDDNTSCTTATAWPGDNMTQKDGKWYWEVPAGKPLPRMIIIHEGDNKIGGGDLTYVDKATYHQDGTYTPAGEEPVTKPVVSASPASTSFTESITVTLSVSPDATIYYTTDGNAPTTSSSKYSTPLTFTSTTTLKAFGVTADGTQGDVKTFTYTKGSTPPPIPTPGDNLITDYYKVNPNGQYGTNKTINVTGHPATNALSNWTEAELIAQGVARDVCQAFKGVHERPIVDSYALYAAYDSENLYLGVQYVYTVWDIGGEGKQGGESKPYNMDGKLCIAFDLDPNASYEGITNEGTSIWQNGVYTTFNNGADAWWYGSTKPGTGTPGYFVPNASGICDYTDPNSCKVSEVKYGYTDGLLPSITAIYGQDDFSYDPELLKGNTGFTDLRSEAEDSWHTFYEYKFPLSMMGITEDYIKNNGIGVMVVDFYGASAHASLPYDPSFFDNVFEEYSQDPSSSGEKEDKDVVTYSMARVGKGATLSTNVVNSDRDYSANYRLGNGCIEFYGLSGESVSVSSIDGRTMFNSRATSDVTVDLPSGIYIVNIDGVGKAVRVL</sequence>
<dbReference type="SUPFAM" id="SSF51445">
    <property type="entry name" value="(Trans)glycosidases"/>
    <property type="match status" value="1"/>
</dbReference>
<keyword evidence="5" id="KW-0732">Signal</keyword>
<keyword evidence="3" id="KW-0119">Carbohydrate metabolism</keyword>
<feature type="signal peptide" evidence="5">
    <location>
        <begin position="1"/>
        <end position="23"/>
    </location>
</feature>
<dbReference type="GO" id="GO:0004556">
    <property type="term" value="F:alpha-amylase activity"/>
    <property type="evidence" value="ECO:0007669"/>
    <property type="project" value="InterPro"/>
</dbReference>
<protein>
    <submittedName>
        <fullName evidence="7">Chitobiase/beta-hexosaminidase C-terminal domain-containing protein</fullName>
    </submittedName>
</protein>
<evidence type="ECO:0000256" key="1">
    <source>
        <dbReference type="ARBA" id="ARBA00008061"/>
    </source>
</evidence>
<dbReference type="Pfam" id="PF13290">
    <property type="entry name" value="CHB_HEX_C_1"/>
    <property type="match status" value="1"/>
</dbReference>
<dbReference type="InterPro" id="IPR017853">
    <property type="entry name" value="GH"/>
</dbReference>
<accession>A0A921EAL0</accession>
<feature type="domain" description="Glycosyl hydrolase family 13 catalytic" evidence="6">
    <location>
        <begin position="35"/>
        <end position="364"/>
    </location>
</feature>
<dbReference type="GO" id="GO:0005975">
    <property type="term" value="P:carbohydrate metabolic process"/>
    <property type="evidence" value="ECO:0007669"/>
    <property type="project" value="InterPro"/>
</dbReference>
<evidence type="ECO:0000313" key="7">
    <source>
        <dbReference type="EMBL" id="HJE39262.1"/>
    </source>
</evidence>
<dbReference type="PRINTS" id="PR00110">
    <property type="entry name" value="ALPHAAMYLASE"/>
</dbReference>
<dbReference type="Gene3D" id="2.60.40.10">
    <property type="entry name" value="Immunoglobulins"/>
    <property type="match status" value="1"/>
</dbReference>
<comment type="caution">
    <text evidence="7">The sequence shown here is derived from an EMBL/GenBank/DDBJ whole genome shotgun (WGS) entry which is preliminary data.</text>
</comment>
<dbReference type="GO" id="GO:0043169">
    <property type="term" value="F:cation binding"/>
    <property type="evidence" value="ECO:0007669"/>
    <property type="project" value="InterPro"/>
</dbReference>
<evidence type="ECO:0000256" key="5">
    <source>
        <dbReference type="SAM" id="SignalP"/>
    </source>
</evidence>
<dbReference type="Gene3D" id="3.20.20.80">
    <property type="entry name" value="Glycosidases"/>
    <property type="match status" value="1"/>
</dbReference>
<dbReference type="InterPro" id="IPR006046">
    <property type="entry name" value="Alpha_amylase"/>
</dbReference>
<dbReference type="Pfam" id="PF19910">
    <property type="entry name" value="DUF6383"/>
    <property type="match status" value="1"/>
</dbReference>
<dbReference type="InterPro" id="IPR006047">
    <property type="entry name" value="GH13_cat_dom"/>
</dbReference>
<dbReference type="SMART" id="SM00642">
    <property type="entry name" value="Aamy"/>
    <property type="match status" value="1"/>
</dbReference>
<dbReference type="Proteomes" id="UP000711407">
    <property type="component" value="Unassembled WGS sequence"/>
</dbReference>
<reference evidence="7" key="1">
    <citation type="journal article" date="2021" name="PeerJ">
        <title>Extensive microbial diversity within the chicken gut microbiome revealed by metagenomics and culture.</title>
        <authorList>
            <person name="Gilroy R."/>
            <person name="Ravi A."/>
            <person name="Getino M."/>
            <person name="Pursley I."/>
            <person name="Horton D.L."/>
            <person name="Alikhan N.F."/>
            <person name="Baker D."/>
            <person name="Gharbi K."/>
            <person name="Hall N."/>
            <person name="Watson M."/>
            <person name="Adriaenssens E.M."/>
            <person name="Foster-Nyarko E."/>
            <person name="Jarju S."/>
            <person name="Secka A."/>
            <person name="Antonio M."/>
            <person name="Oren A."/>
            <person name="Chaudhuri R.R."/>
            <person name="La Ragione R."/>
            <person name="Hildebrand F."/>
            <person name="Pallen M.J."/>
        </authorList>
    </citation>
    <scope>NUCLEOTIDE SEQUENCE</scope>
    <source>
        <strain evidence="7">4100</strain>
    </source>
</reference>